<sequence>MKLTALLFLGALSSTAAFFERDLYEIANNHDLEDRGLLLADLGDYTVYCDSPDDVWCCEQADGASTVFGPAGSGSAGMKGCMSEAEAAMECDGIFSMYTPETTDMNGNTINAVNANSNTCSCDSSNIDGEIYEFEAPEVYNGLSAYSEDYVVEHPDGSFWVYCCSTGKCQSKTSCTGDDHGFDADSEVECDFADAVKGVLAALGIMLLVIIVVIVLIVVLCIYCCCCRGGSKTAAA</sequence>
<accession>A0ABQ6MJ22</accession>
<keyword evidence="1" id="KW-0472">Membrane</keyword>
<comment type="caution">
    <text evidence="3">The sequence shown here is derived from an EMBL/GenBank/DDBJ whole genome shotgun (WGS) entry which is preliminary data.</text>
</comment>
<gene>
    <name evidence="3" type="ORF">TeGR_g2565</name>
</gene>
<keyword evidence="1" id="KW-1133">Transmembrane helix</keyword>
<keyword evidence="4" id="KW-1185">Reference proteome</keyword>
<reference evidence="3 4" key="1">
    <citation type="journal article" date="2023" name="Commun. Biol.">
        <title>Genome analysis of Parmales, the sister group of diatoms, reveals the evolutionary specialization of diatoms from phago-mixotrophs to photoautotrophs.</title>
        <authorList>
            <person name="Ban H."/>
            <person name="Sato S."/>
            <person name="Yoshikawa S."/>
            <person name="Yamada K."/>
            <person name="Nakamura Y."/>
            <person name="Ichinomiya M."/>
            <person name="Sato N."/>
            <person name="Blanc-Mathieu R."/>
            <person name="Endo H."/>
            <person name="Kuwata A."/>
            <person name="Ogata H."/>
        </authorList>
    </citation>
    <scope>NUCLEOTIDE SEQUENCE [LARGE SCALE GENOMIC DNA]</scope>
</reference>
<feature type="signal peptide" evidence="2">
    <location>
        <begin position="1"/>
        <end position="17"/>
    </location>
</feature>
<feature type="transmembrane region" description="Helical" evidence="1">
    <location>
        <begin position="199"/>
        <end position="223"/>
    </location>
</feature>
<proteinExistence type="predicted"/>
<organism evidence="3 4">
    <name type="scientific">Tetraparma gracilis</name>
    <dbReference type="NCBI Taxonomy" id="2962635"/>
    <lineage>
        <taxon>Eukaryota</taxon>
        <taxon>Sar</taxon>
        <taxon>Stramenopiles</taxon>
        <taxon>Ochrophyta</taxon>
        <taxon>Bolidophyceae</taxon>
        <taxon>Parmales</taxon>
        <taxon>Triparmaceae</taxon>
        <taxon>Tetraparma</taxon>
    </lineage>
</organism>
<dbReference type="Proteomes" id="UP001165060">
    <property type="component" value="Unassembled WGS sequence"/>
</dbReference>
<feature type="chain" id="PRO_5047401431" evidence="2">
    <location>
        <begin position="18"/>
        <end position="236"/>
    </location>
</feature>
<keyword evidence="1" id="KW-0812">Transmembrane</keyword>
<protein>
    <submittedName>
        <fullName evidence="3">Uncharacterized protein</fullName>
    </submittedName>
</protein>
<evidence type="ECO:0000256" key="1">
    <source>
        <dbReference type="SAM" id="Phobius"/>
    </source>
</evidence>
<keyword evidence="2" id="KW-0732">Signal</keyword>
<evidence type="ECO:0000256" key="2">
    <source>
        <dbReference type="SAM" id="SignalP"/>
    </source>
</evidence>
<evidence type="ECO:0000313" key="3">
    <source>
        <dbReference type="EMBL" id="GMI26799.1"/>
    </source>
</evidence>
<name>A0ABQ6MJ22_9STRA</name>
<dbReference type="EMBL" id="BRYB01004172">
    <property type="protein sequence ID" value="GMI26799.1"/>
    <property type="molecule type" value="Genomic_DNA"/>
</dbReference>
<evidence type="ECO:0000313" key="4">
    <source>
        <dbReference type="Proteomes" id="UP001165060"/>
    </source>
</evidence>